<dbReference type="Proteomes" id="UP001244552">
    <property type="component" value="Unassembled WGS sequence"/>
</dbReference>
<reference evidence="1 2" key="1">
    <citation type="submission" date="2023-07" db="EMBL/GenBank/DDBJ databases">
        <title>Genomic Encyclopedia of Type Strains, Phase IV (KMG-IV): sequencing the most valuable type-strain genomes for metagenomic binning, comparative biology and taxonomic classification.</title>
        <authorList>
            <person name="Goeker M."/>
        </authorList>
    </citation>
    <scope>NUCLEOTIDE SEQUENCE [LARGE SCALE GENOMIC DNA]</scope>
    <source>
        <strain evidence="1 2">DSM 19922</strain>
    </source>
</reference>
<sequence>MSEDIKLVEEVEVTQTVKRDGRDTWWVPAAKFSVAFTGAVSHPPVILDWDTKESLSEAEVVTIARAARWALARRLHPALRVEPAEIKVVKVEDGWKSTVRWSLPNGPSLTVTVPSFGSLEDVKDAARKLLGEAIHSLSPEAHDRLRSGEQSAPVPVKRPLWMTELLLNPSAVP</sequence>
<accession>A0ABU0MUK5</accession>
<name>A0ABU0MUK5_9PROT</name>
<dbReference type="EMBL" id="JAUSVU010000039">
    <property type="protein sequence ID" value="MDQ0537174.1"/>
    <property type="molecule type" value="Genomic_DNA"/>
</dbReference>
<comment type="caution">
    <text evidence="1">The sequence shown here is derived from an EMBL/GenBank/DDBJ whole genome shotgun (WGS) entry which is preliminary data.</text>
</comment>
<protein>
    <recommendedName>
        <fullName evidence="3">DUF45 domain-containing protein</fullName>
    </recommendedName>
</protein>
<evidence type="ECO:0000313" key="2">
    <source>
        <dbReference type="Proteomes" id="UP001244552"/>
    </source>
</evidence>
<gene>
    <name evidence="1" type="ORF">QO018_006074</name>
</gene>
<evidence type="ECO:0000313" key="1">
    <source>
        <dbReference type="EMBL" id="MDQ0537174.1"/>
    </source>
</evidence>
<proteinExistence type="predicted"/>
<keyword evidence="2" id="KW-1185">Reference proteome</keyword>
<dbReference type="RefSeq" id="WP_209990876.1">
    <property type="nucleotide sequence ID" value="NZ_JAGINO010000037.1"/>
</dbReference>
<evidence type="ECO:0008006" key="3">
    <source>
        <dbReference type="Google" id="ProtNLM"/>
    </source>
</evidence>
<organism evidence="1 2">
    <name type="scientific">Azospirillum picis</name>
    <dbReference type="NCBI Taxonomy" id="488438"/>
    <lineage>
        <taxon>Bacteria</taxon>
        <taxon>Pseudomonadati</taxon>
        <taxon>Pseudomonadota</taxon>
        <taxon>Alphaproteobacteria</taxon>
        <taxon>Rhodospirillales</taxon>
        <taxon>Azospirillaceae</taxon>
        <taxon>Azospirillum</taxon>
    </lineage>
</organism>